<dbReference type="Proteomes" id="UP000095023">
    <property type="component" value="Unassembled WGS sequence"/>
</dbReference>
<dbReference type="InterPro" id="IPR022033">
    <property type="entry name" value="Rav1p_C"/>
</dbReference>
<dbReference type="Pfam" id="PF12234">
    <property type="entry name" value="Rav1p_C"/>
    <property type="match status" value="1"/>
</dbReference>
<evidence type="ECO:0000313" key="3">
    <source>
        <dbReference type="Proteomes" id="UP000095023"/>
    </source>
</evidence>
<protein>
    <recommendedName>
        <fullName evidence="1">RAVE complex protein Rav1 C-terminal domain-containing protein</fullName>
    </recommendedName>
</protein>
<evidence type="ECO:0000313" key="2">
    <source>
        <dbReference type="EMBL" id="ODV89567.1"/>
    </source>
</evidence>
<dbReference type="PANTHER" id="PTHR13950:SF9">
    <property type="entry name" value="RABCONNECTIN-3A"/>
    <property type="match status" value="1"/>
</dbReference>
<feature type="non-terminal residue" evidence="2">
    <location>
        <position position="1248"/>
    </location>
</feature>
<feature type="non-terminal residue" evidence="2">
    <location>
        <position position="1"/>
    </location>
</feature>
<dbReference type="EMBL" id="KV453843">
    <property type="protein sequence ID" value="ODV89567.1"/>
    <property type="molecule type" value="Genomic_DNA"/>
</dbReference>
<reference evidence="3" key="1">
    <citation type="submission" date="2016-02" db="EMBL/GenBank/DDBJ databases">
        <title>Comparative genomics of biotechnologically important yeasts.</title>
        <authorList>
            <consortium name="DOE Joint Genome Institute"/>
            <person name="Riley R."/>
            <person name="Haridas S."/>
            <person name="Wolfe K.H."/>
            <person name="Lopes M.R."/>
            <person name="Hittinger C.T."/>
            <person name="Goker M."/>
            <person name="Salamov A."/>
            <person name="Wisecaver J."/>
            <person name="Long T.M."/>
            <person name="Aerts A.L."/>
            <person name="Barry K."/>
            <person name="Choi C."/>
            <person name="Clum A."/>
            <person name="Coughlan A.Y."/>
            <person name="Deshpande S."/>
            <person name="Douglass A.P."/>
            <person name="Hanson S.J."/>
            <person name="Klenk H.-P."/>
            <person name="Labutti K."/>
            <person name="Lapidus A."/>
            <person name="Lindquist E."/>
            <person name="Lipzen A."/>
            <person name="Meier-Kolthoff J.P."/>
            <person name="Ohm R.A."/>
            <person name="Otillar R.P."/>
            <person name="Pangilinan J."/>
            <person name="Peng Y."/>
            <person name="Rokas A."/>
            <person name="Rosa C.A."/>
            <person name="Scheuner C."/>
            <person name="Sibirny A.A."/>
            <person name="Slot J.C."/>
            <person name="Stielow J.B."/>
            <person name="Sun H."/>
            <person name="Kurtzman C.P."/>
            <person name="Blackwell M."/>
            <person name="Jeffries T.W."/>
            <person name="Grigoriev I.V."/>
        </authorList>
    </citation>
    <scope>NUCLEOTIDE SEQUENCE [LARGE SCALE GENOMIC DNA]</scope>
    <source>
        <strain evidence="3">NRRL Y-17796</strain>
    </source>
</reference>
<accession>A0A1E4TCX3</accession>
<dbReference type="InterPro" id="IPR052208">
    <property type="entry name" value="DmX-like/RAVE_component"/>
</dbReference>
<name>A0A1E4TCX3_9ASCO</name>
<feature type="domain" description="RAVE complex protein Rav1 C-terminal" evidence="1">
    <location>
        <begin position="581"/>
        <end position="1241"/>
    </location>
</feature>
<dbReference type="GO" id="GO:0043291">
    <property type="term" value="C:RAVE complex"/>
    <property type="evidence" value="ECO:0007669"/>
    <property type="project" value="TreeGrafter"/>
</dbReference>
<dbReference type="GO" id="GO:0007035">
    <property type="term" value="P:vacuolar acidification"/>
    <property type="evidence" value="ECO:0007669"/>
    <property type="project" value="TreeGrafter"/>
</dbReference>
<evidence type="ECO:0000259" key="1">
    <source>
        <dbReference type="Pfam" id="PF12234"/>
    </source>
</evidence>
<organism evidence="2 3">
    <name type="scientific">Tortispora caseinolytica NRRL Y-17796</name>
    <dbReference type="NCBI Taxonomy" id="767744"/>
    <lineage>
        <taxon>Eukaryota</taxon>
        <taxon>Fungi</taxon>
        <taxon>Dikarya</taxon>
        <taxon>Ascomycota</taxon>
        <taxon>Saccharomycotina</taxon>
        <taxon>Trigonopsidomycetes</taxon>
        <taxon>Trigonopsidales</taxon>
        <taxon>Trigonopsidaceae</taxon>
        <taxon>Tortispora</taxon>
    </lineage>
</organism>
<dbReference type="InterPro" id="IPR036322">
    <property type="entry name" value="WD40_repeat_dom_sf"/>
</dbReference>
<sequence length="1248" mass="140177">ILPGRPNPVNSAYASCVLAGVPIFVYSTGNNVVILRDWSVLTQVLRLESDASAISVNEESGSIAVSVSTSISVFLYDSHSSKWFLSQSFSHSSPTPATTLHWTSPTEIVSASTSLSLWSLSSNSSSLIWSIPIPHPCALSSLSHDSVWLATVARNDHLVKAWRRLSFDYDNPDFDFVYLPHPAPLRLLQWRVPFSPTDSQRHTLYTFASDNIFRVWAPIDDSSSGSFHLWLSVDLSTAFPSSPKFVYPVILTNYLFSRSCEHAVARSSASAASSTSSTLSRLAQLASSLPEIVVCLDDSGRMCAWSIEGSASSDPHLLSVLPVFADGFEVPCFPRGVSSFTFTAYPALGSSDQFDLHFIFHDFSGIIYHFSSCLDRLLDQAPSLIAPGRLELMNLWTGHYKSVRRLDRNLSGSILLSTSDFWEATLWRPKTIQSQLTLNRECVITFPTKSHACLVLDESGHVLSLHESKILLFECSTSTSKLVASYSLPPDQCNPICFMHLPTVRYSVSHAIIAMYADKSGALYDVQENSRITLAQKFVLPLSDDLESVFPVDPASRADLVSTEFLDRFQTEVLITTSPTGTVRTWTARVSKVQDDPLHIEWLQISSFETGLEGIGLARGSTTRTLALTDKSGRCLQIWNTEFGLDRLEYQEIFDNAGEYVQGIDWTYTPSSQNVLSIDFPHKVRQYCQLRYDYARETPAWVSFREIDIRNISTHTMGDSIWLDKGVFVMSFGNQLMVHSKHLDVSHANMLLQLGAYNASIDNIFEIVSLLNGPLVYYHPQLVIQAIFLGKLHVVHKIFIHLARQLSADEWNESKVANISSDLGLDIEVFLQGPDPDFDLDGVVDMQIASGNDAGSATSVTNGHSFASVARFSRFDDTVVDYLRKRLTMVSLPYLTGHQQISLIGVLESLADMERDRRSLDRNALRFLLSFKLYMIHPHQSSMHSRDFNWALHSESQGVLVGIISKAFNNTLLWKNARDCGMFFWLKDEVSVRTQMEILAKNHFTQGEHRDPVNCSLFYLALRKKTVLLGLWKICGFHKDQAKTLAFLQHDFTEPRWKTAALKNAFALLSKHNYEYAAAFFLLGDALWDAARVCIRQLHDIQLAVAICRAYEGDKSPSLVRIYREEILQNLALSCDRWLSSLVFWSLGEHDSAVQILVNAPVELRISRLSTPSDEHKTLKAYSLSFLVMDPVLIVLYKELSAVTLRTRVGDLAIPPDVEWQFLLRVAYLYDRMGCDVLALDIVKNWKF</sequence>
<proteinExistence type="predicted"/>
<dbReference type="OrthoDB" id="342131at2759"/>
<dbReference type="AlphaFoldDB" id="A0A1E4TCX3"/>
<dbReference type="PANTHER" id="PTHR13950">
    <property type="entry name" value="RABCONNECTIN-RELATED"/>
    <property type="match status" value="1"/>
</dbReference>
<dbReference type="SUPFAM" id="SSF50978">
    <property type="entry name" value="WD40 repeat-like"/>
    <property type="match status" value="2"/>
</dbReference>
<keyword evidence="3" id="KW-1185">Reference proteome</keyword>
<gene>
    <name evidence="2" type="ORF">CANCADRAFT_17983</name>
</gene>